<dbReference type="Proteomes" id="UP001177003">
    <property type="component" value="Chromosome 7"/>
</dbReference>
<sequence length="170" mass="19777">MDVEIIVVLKKKPILKPKEESKLGKIRKENWSVVYQRKTDQKVQRCIFFLLDKHVHSTYALNYILELTEACKLNDDGDKKCFYNMIKCIERDSTYSDDASLCSCVGTITLFPINHISIRISEGNFDSLRYADKENINKVYDSTRWILRAGGGGSRMTLENRERIRFTVNI</sequence>
<keyword evidence="2" id="KW-1185">Reference proteome</keyword>
<gene>
    <name evidence="1" type="ORF">LSALG_LOCUS32347</name>
</gene>
<evidence type="ECO:0000313" key="1">
    <source>
        <dbReference type="EMBL" id="CAI9293323.1"/>
    </source>
</evidence>
<accession>A0AA36EEI3</accession>
<dbReference type="AlphaFoldDB" id="A0AA36EEI3"/>
<dbReference type="EMBL" id="OX465083">
    <property type="protein sequence ID" value="CAI9293323.1"/>
    <property type="molecule type" value="Genomic_DNA"/>
</dbReference>
<protein>
    <submittedName>
        <fullName evidence="1">Uncharacterized protein</fullName>
    </submittedName>
</protein>
<reference evidence="1" key="1">
    <citation type="submission" date="2023-04" db="EMBL/GenBank/DDBJ databases">
        <authorList>
            <person name="Vijverberg K."/>
            <person name="Xiong W."/>
            <person name="Schranz E."/>
        </authorList>
    </citation>
    <scope>NUCLEOTIDE SEQUENCE</scope>
</reference>
<name>A0AA36EEI3_LACSI</name>
<organism evidence="1 2">
    <name type="scientific">Lactuca saligna</name>
    <name type="common">Willowleaf lettuce</name>
    <dbReference type="NCBI Taxonomy" id="75948"/>
    <lineage>
        <taxon>Eukaryota</taxon>
        <taxon>Viridiplantae</taxon>
        <taxon>Streptophyta</taxon>
        <taxon>Embryophyta</taxon>
        <taxon>Tracheophyta</taxon>
        <taxon>Spermatophyta</taxon>
        <taxon>Magnoliopsida</taxon>
        <taxon>eudicotyledons</taxon>
        <taxon>Gunneridae</taxon>
        <taxon>Pentapetalae</taxon>
        <taxon>asterids</taxon>
        <taxon>campanulids</taxon>
        <taxon>Asterales</taxon>
        <taxon>Asteraceae</taxon>
        <taxon>Cichorioideae</taxon>
        <taxon>Cichorieae</taxon>
        <taxon>Lactucinae</taxon>
        <taxon>Lactuca</taxon>
    </lineage>
</organism>
<proteinExistence type="predicted"/>
<evidence type="ECO:0000313" key="2">
    <source>
        <dbReference type="Proteomes" id="UP001177003"/>
    </source>
</evidence>